<evidence type="ECO:0000256" key="2">
    <source>
        <dbReference type="ARBA" id="ARBA00023125"/>
    </source>
</evidence>
<proteinExistence type="predicted"/>
<feature type="domain" description="HTH araC/xylS-type" evidence="4">
    <location>
        <begin position="179"/>
        <end position="277"/>
    </location>
</feature>
<dbReference type="InterPro" id="IPR018062">
    <property type="entry name" value="HTH_AraC-typ_CS"/>
</dbReference>
<dbReference type="PROSITE" id="PS00041">
    <property type="entry name" value="HTH_ARAC_FAMILY_1"/>
    <property type="match status" value="1"/>
</dbReference>
<evidence type="ECO:0000256" key="3">
    <source>
        <dbReference type="ARBA" id="ARBA00023163"/>
    </source>
</evidence>
<keyword evidence="1" id="KW-0805">Transcription regulation</keyword>
<keyword evidence="6" id="KW-1185">Reference proteome</keyword>
<evidence type="ECO:0000259" key="4">
    <source>
        <dbReference type="PROSITE" id="PS01124"/>
    </source>
</evidence>
<sequence length="292" mass="33331">MKSVDPGILPQSHCSTFQPSEFARKNLIYMTWCGHYYCTGQYYMDRDSYPEALLLFVRNGEMDVKYNNKAYTIHKGDVLLLDCVNPHYYRSHDGTEFVYIHFDGGNSHALVDYVIELNGGPVFRQDENMEIGKELYETALIHEKGTVQPPLYISTWITQLLYKLSLSAVPPIEENAPISEAIRYILAHVGDPITLDDLSQLTNFSPYYLSHLFKKQTGYSPSEYIINTRLEKAQRLLTHSRKSVAEIAYEVGYGSASSFINVFTRKVGCTPKTYRTQQQSGNVLASNDIEIF</sequence>
<reference evidence="5 6" key="1">
    <citation type="submission" date="2021-06" db="EMBL/GenBank/DDBJ databases">
        <authorList>
            <person name="Sun Q."/>
            <person name="Li D."/>
        </authorList>
    </citation>
    <scope>NUCLEOTIDE SEQUENCE [LARGE SCALE GENOMIC DNA]</scope>
    <source>
        <strain evidence="5 6">MSJd-7</strain>
    </source>
</reference>
<dbReference type="Pfam" id="PF12833">
    <property type="entry name" value="HTH_18"/>
    <property type="match status" value="1"/>
</dbReference>
<name>A0ABS6ERS4_9FIRM</name>
<dbReference type="Proteomes" id="UP000783588">
    <property type="component" value="Unassembled WGS sequence"/>
</dbReference>
<keyword evidence="2" id="KW-0238">DNA-binding</keyword>
<dbReference type="RefSeq" id="WP_216470057.1">
    <property type="nucleotide sequence ID" value="NZ_JAHLQI010000003.1"/>
</dbReference>
<evidence type="ECO:0000313" key="5">
    <source>
        <dbReference type="EMBL" id="MBU5490399.1"/>
    </source>
</evidence>
<dbReference type="SMART" id="SM00342">
    <property type="entry name" value="HTH_ARAC"/>
    <property type="match status" value="1"/>
</dbReference>
<gene>
    <name evidence="5" type="ORF">KQI75_07160</name>
</gene>
<protein>
    <submittedName>
        <fullName evidence="5">AraC family transcriptional regulator</fullName>
    </submittedName>
</protein>
<comment type="caution">
    <text evidence="5">The sequence shown here is derived from an EMBL/GenBank/DDBJ whole genome shotgun (WGS) entry which is preliminary data.</text>
</comment>
<dbReference type="InterPro" id="IPR018060">
    <property type="entry name" value="HTH_AraC"/>
</dbReference>
<evidence type="ECO:0000256" key="1">
    <source>
        <dbReference type="ARBA" id="ARBA00023015"/>
    </source>
</evidence>
<dbReference type="PANTHER" id="PTHR43280:SF28">
    <property type="entry name" value="HTH-TYPE TRANSCRIPTIONAL ACTIVATOR RHAS"/>
    <property type="match status" value="1"/>
</dbReference>
<evidence type="ECO:0000313" key="6">
    <source>
        <dbReference type="Proteomes" id="UP000783588"/>
    </source>
</evidence>
<dbReference type="PROSITE" id="PS01124">
    <property type="entry name" value="HTH_ARAC_FAMILY_2"/>
    <property type="match status" value="1"/>
</dbReference>
<keyword evidence="3" id="KW-0804">Transcription</keyword>
<dbReference type="Pfam" id="PF02311">
    <property type="entry name" value="AraC_binding"/>
    <property type="match status" value="1"/>
</dbReference>
<accession>A0ABS6ERS4</accession>
<dbReference type="InterPro" id="IPR003313">
    <property type="entry name" value="AraC-bd"/>
</dbReference>
<dbReference type="EMBL" id="JAHLQI010000003">
    <property type="protein sequence ID" value="MBU5490399.1"/>
    <property type="molecule type" value="Genomic_DNA"/>
</dbReference>
<dbReference type="PANTHER" id="PTHR43280">
    <property type="entry name" value="ARAC-FAMILY TRANSCRIPTIONAL REGULATOR"/>
    <property type="match status" value="1"/>
</dbReference>
<organism evidence="5 6">
    <name type="scientific">Butyricicoccus intestinisimiae</name>
    <dbReference type="NCBI Taxonomy" id="2841509"/>
    <lineage>
        <taxon>Bacteria</taxon>
        <taxon>Bacillati</taxon>
        <taxon>Bacillota</taxon>
        <taxon>Clostridia</taxon>
        <taxon>Eubacteriales</taxon>
        <taxon>Butyricicoccaceae</taxon>
        <taxon>Butyricicoccus</taxon>
    </lineage>
</organism>